<reference evidence="4" key="1">
    <citation type="journal article" date="2015" name="PLoS Genet.">
        <title>Genome Sequence and Transcriptome Analyses of Chrysochromulina tobin: Metabolic Tools for Enhanced Algal Fitness in the Prominent Order Prymnesiales (Haptophyceae).</title>
        <authorList>
            <person name="Hovde B.T."/>
            <person name="Deodato C.R."/>
            <person name="Hunsperger H.M."/>
            <person name="Ryken S.A."/>
            <person name="Yost W."/>
            <person name="Jha R.K."/>
            <person name="Patterson J."/>
            <person name="Monnat R.J. Jr."/>
            <person name="Barlow S.B."/>
            <person name="Starkenburg S.R."/>
            <person name="Cattolico R.A."/>
        </authorList>
    </citation>
    <scope>NUCLEOTIDE SEQUENCE</scope>
    <source>
        <strain evidence="4">CCMP291</strain>
    </source>
</reference>
<name>A0A0M0J8C9_9EUKA</name>
<accession>A0A0M0J8C9</accession>
<feature type="region of interest" description="Disordered" evidence="2">
    <location>
        <begin position="1"/>
        <end position="57"/>
    </location>
</feature>
<sequence>MPKGKKMKTDDDGDDDWRHDDDDTPNMSQGAGSSSTQDVSELVAVQAQRDEARAGMKEAQERRLQMEEEFRNKERALQEAHASVVHDITKATETEWSNHFLTTLRLQQENQRAEGERRLALEQMRAKEYEKALLEAHYQDELERQQRKLDEALGEAEALRVDREQLVGEELRAAKQVIVDALNAENEDKNAKIQLQLVRTQKELEEAKAKCQDAVENYEDFAKPLQLQNDLLMAKIDALGMAVLLSTAPSLKPDEAENFGRGMLAVDLKQKDSKQQIAGKAREFLWKLEKRDVLQAGYNFTLKLAASEKKDAIIQKIMESKFE</sequence>
<feature type="compositionally biased region" description="Polar residues" evidence="2">
    <location>
        <begin position="25"/>
        <end position="39"/>
    </location>
</feature>
<dbReference type="Proteomes" id="UP000037460">
    <property type="component" value="Unassembled WGS sequence"/>
</dbReference>
<keyword evidence="4" id="KW-1185">Reference proteome</keyword>
<proteinExistence type="predicted"/>
<dbReference type="AlphaFoldDB" id="A0A0M0J8C9"/>
<evidence type="ECO:0000256" key="1">
    <source>
        <dbReference type="SAM" id="Coils"/>
    </source>
</evidence>
<evidence type="ECO:0000313" key="4">
    <source>
        <dbReference type="Proteomes" id="UP000037460"/>
    </source>
</evidence>
<feature type="coiled-coil region" evidence="1">
    <location>
        <begin position="135"/>
        <end position="217"/>
    </location>
</feature>
<evidence type="ECO:0000256" key="2">
    <source>
        <dbReference type="SAM" id="MobiDB-lite"/>
    </source>
</evidence>
<protein>
    <submittedName>
        <fullName evidence="3">Uncharacterized protein</fullName>
    </submittedName>
</protein>
<evidence type="ECO:0000313" key="3">
    <source>
        <dbReference type="EMBL" id="KOO22854.1"/>
    </source>
</evidence>
<dbReference type="EMBL" id="JWZX01003245">
    <property type="protein sequence ID" value="KOO22854.1"/>
    <property type="molecule type" value="Genomic_DNA"/>
</dbReference>
<gene>
    <name evidence="3" type="ORF">Ctob_011012</name>
</gene>
<feature type="compositionally biased region" description="Basic and acidic residues" evidence="2">
    <location>
        <begin position="48"/>
        <end position="57"/>
    </location>
</feature>
<organism evidence="3 4">
    <name type="scientific">Chrysochromulina tobinii</name>
    <dbReference type="NCBI Taxonomy" id="1460289"/>
    <lineage>
        <taxon>Eukaryota</taxon>
        <taxon>Haptista</taxon>
        <taxon>Haptophyta</taxon>
        <taxon>Prymnesiophyceae</taxon>
        <taxon>Prymnesiales</taxon>
        <taxon>Chrysochromulinaceae</taxon>
        <taxon>Chrysochromulina</taxon>
    </lineage>
</organism>
<comment type="caution">
    <text evidence="3">The sequence shown here is derived from an EMBL/GenBank/DDBJ whole genome shotgun (WGS) entry which is preliminary data.</text>
</comment>
<keyword evidence="1" id="KW-0175">Coiled coil</keyword>